<feature type="compositionally biased region" description="Polar residues" evidence="1">
    <location>
        <begin position="340"/>
        <end position="378"/>
    </location>
</feature>
<organism evidence="2 3">
    <name type="scientific">Floridaenema aerugineum BLCC-F46</name>
    <dbReference type="NCBI Taxonomy" id="3153654"/>
    <lineage>
        <taxon>Bacteria</taxon>
        <taxon>Bacillati</taxon>
        <taxon>Cyanobacteriota</taxon>
        <taxon>Cyanophyceae</taxon>
        <taxon>Oscillatoriophycideae</taxon>
        <taxon>Aerosakkonematales</taxon>
        <taxon>Aerosakkonemataceae</taxon>
        <taxon>Floridanema</taxon>
        <taxon>Floridanema aerugineum</taxon>
    </lineage>
</organism>
<feature type="region of interest" description="Disordered" evidence="1">
    <location>
        <begin position="340"/>
        <end position="402"/>
    </location>
</feature>
<dbReference type="EMBL" id="JBHFNQ010000013">
    <property type="protein sequence ID" value="MFB2875616.1"/>
    <property type="molecule type" value="Genomic_DNA"/>
</dbReference>
<accession>A0ABV4WZ99</accession>
<proteinExistence type="predicted"/>
<gene>
    <name evidence="2" type="ORF">ACE1CC_01870</name>
</gene>
<comment type="caution">
    <text evidence="2">The sequence shown here is derived from an EMBL/GenBank/DDBJ whole genome shotgun (WGS) entry which is preliminary data.</text>
</comment>
<evidence type="ECO:0000313" key="3">
    <source>
        <dbReference type="Proteomes" id="UP001576774"/>
    </source>
</evidence>
<reference evidence="2 3" key="1">
    <citation type="submission" date="2024-09" db="EMBL/GenBank/DDBJ databases">
        <title>Floridaenema gen nov. (Aerosakkonemataceae, Aerosakkonematales ord. nov., Cyanobacteria) from benthic tropical and subtropical fresh waters, with the description of four new species.</title>
        <authorList>
            <person name="Moretto J.A."/>
            <person name="Berthold D.E."/>
            <person name="Lefler F.W."/>
            <person name="Huang I.-S."/>
            <person name="Laughinghouse H. IV."/>
        </authorList>
    </citation>
    <scope>NUCLEOTIDE SEQUENCE [LARGE SCALE GENOMIC DNA]</scope>
    <source>
        <strain evidence="2 3">BLCC-F46</strain>
    </source>
</reference>
<protein>
    <submittedName>
        <fullName evidence="2">Uncharacterized protein</fullName>
    </submittedName>
</protein>
<dbReference type="Proteomes" id="UP001576774">
    <property type="component" value="Unassembled WGS sequence"/>
</dbReference>
<name>A0ABV4WZ99_9CYAN</name>
<dbReference type="RefSeq" id="WP_413268772.1">
    <property type="nucleotide sequence ID" value="NZ_JBHFNQ010000013.1"/>
</dbReference>
<feature type="region of interest" description="Disordered" evidence="1">
    <location>
        <begin position="136"/>
        <end position="172"/>
    </location>
</feature>
<evidence type="ECO:0000256" key="1">
    <source>
        <dbReference type="SAM" id="MobiDB-lite"/>
    </source>
</evidence>
<keyword evidence="3" id="KW-1185">Reference proteome</keyword>
<sequence length="402" mass="42836">MKSLTASLLGSLAMSSHQPPAHLRYLKARLRPLLRPQVWGTIIFLLVVSSLAGVYFANLEEFIAEENQDPPTVSNNNNNADNDRAPQSSISPEDRAIAADIDISALLENDLAANTETLDAAPEKPRENIFEQYMRQRQERDKAANSSPGQANQQPAPANIDDNPFTIKFPTGNNAGRNNAAISTNPFLANLTNNNSNGLNLPNSTTTNLNNTNALQTALDRANGYNRQTNVDANGNAINPLQAALDRQPTAQSNTNLIAQPNQLTPLLGTTPYYTGVTTTIPNSGTPVQGSVPLTPYSNLPGNTTLPAQVPTTGIPTNIPNAYNPGLTNNPPNSYTYLNQPIVPNTPQTLPSTSGVNNSNLPNSAVQTAPNQVQNTPAPFSIPNNPPGRTIGGGQINTFSNP</sequence>
<feature type="compositionally biased region" description="Polar residues" evidence="1">
    <location>
        <begin position="144"/>
        <end position="156"/>
    </location>
</feature>
<evidence type="ECO:0000313" key="2">
    <source>
        <dbReference type="EMBL" id="MFB2875616.1"/>
    </source>
</evidence>
<feature type="region of interest" description="Disordered" evidence="1">
    <location>
        <begin position="67"/>
        <end position="93"/>
    </location>
</feature>